<reference evidence="1 2" key="1">
    <citation type="journal article" date="2013" name="Curr. Biol.">
        <title>The Genome of the Foraminiferan Reticulomyxa filosa.</title>
        <authorList>
            <person name="Glockner G."/>
            <person name="Hulsmann N."/>
            <person name="Schleicher M."/>
            <person name="Noegel A.A."/>
            <person name="Eichinger L."/>
            <person name="Gallinger C."/>
            <person name="Pawlowski J."/>
            <person name="Sierra R."/>
            <person name="Euteneuer U."/>
            <person name="Pillet L."/>
            <person name="Moustafa A."/>
            <person name="Platzer M."/>
            <person name="Groth M."/>
            <person name="Szafranski K."/>
            <person name="Schliwa M."/>
        </authorList>
    </citation>
    <scope>NUCLEOTIDE SEQUENCE [LARGE SCALE GENOMIC DNA]</scope>
</reference>
<dbReference type="AlphaFoldDB" id="X6NBJ6"/>
<name>X6NBJ6_RETFI</name>
<keyword evidence="2" id="KW-1185">Reference proteome</keyword>
<comment type="caution">
    <text evidence="1">The sequence shown here is derived from an EMBL/GenBank/DDBJ whole genome shotgun (WGS) entry which is preliminary data.</text>
</comment>
<evidence type="ECO:0000313" key="1">
    <source>
        <dbReference type="EMBL" id="ETO23670.1"/>
    </source>
</evidence>
<dbReference type="Proteomes" id="UP000023152">
    <property type="component" value="Unassembled WGS sequence"/>
</dbReference>
<gene>
    <name evidence="1" type="ORF">RFI_13507</name>
</gene>
<accession>X6NBJ6</accession>
<protein>
    <submittedName>
        <fullName evidence="1">Uncharacterized protein</fullName>
    </submittedName>
</protein>
<evidence type="ECO:0000313" key="2">
    <source>
        <dbReference type="Proteomes" id="UP000023152"/>
    </source>
</evidence>
<organism evidence="1 2">
    <name type="scientific">Reticulomyxa filosa</name>
    <dbReference type="NCBI Taxonomy" id="46433"/>
    <lineage>
        <taxon>Eukaryota</taxon>
        <taxon>Sar</taxon>
        <taxon>Rhizaria</taxon>
        <taxon>Retaria</taxon>
        <taxon>Foraminifera</taxon>
        <taxon>Monothalamids</taxon>
        <taxon>Reticulomyxidae</taxon>
        <taxon>Reticulomyxa</taxon>
    </lineage>
</organism>
<proteinExistence type="predicted"/>
<dbReference type="EMBL" id="ASPP01009773">
    <property type="protein sequence ID" value="ETO23670.1"/>
    <property type="molecule type" value="Genomic_DNA"/>
</dbReference>
<sequence>MSLSLLTFDTSRIKHLNNAVLEDNTLIRVLTAGYVSVSLPKVNEVKQGTHCWRFKMNNNNNYIGWILLAMAVSDKEFPACSFDQTGCACVFYYIGNGVSLCFLFGYSGQNRYAYNESKYGGVSSELIWNEKKEFTELKWKETTENGEGKEYKLKDSTNFSKYNVPFVPHVNLYQEGTTIQIIKIPVEIYGIRFSETHKVFKLQCLQSSEKSTLVEHLCCPYIICISSPESNCFVNFKNMSEIITI</sequence>